<dbReference type="Proteomes" id="UP000248021">
    <property type="component" value="Unassembled WGS sequence"/>
</dbReference>
<sequence>MANPVTRPAANAPASSAEPPVELALLRADIDRIDAAMHELLMERGDIIDRLIAFKRTQGPGSAFRPAREAAMMRRLAERHRGILPLDTAESIWRVIIGTFTYVQAPYSVHADISGGDGPMRDSARFHFGFTVPYIAHTSAEDVIRAVAESSGDLGIFRPDGAAASGPWWAGLAGKDSPKIIARLPFIDRPYHPAATPVFVIAKPLTDGGSSEVRLVAATVERWREQAREAVGRLGGEVLGSAGVRDGLSVLISVPGTVTLETLDEALTAEHLGRIDLSEIGSHAEVFVLDKPGRGG</sequence>
<dbReference type="SMART" id="SM00830">
    <property type="entry name" value="CM_2"/>
    <property type="match status" value="1"/>
</dbReference>
<dbReference type="EMBL" id="QJJK01000001">
    <property type="protein sequence ID" value="PXW64582.1"/>
    <property type="molecule type" value="Genomic_DNA"/>
</dbReference>
<dbReference type="OrthoDB" id="7268348at2"/>
<gene>
    <name evidence="3" type="ORF">C7450_101340</name>
</gene>
<dbReference type="AlphaFoldDB" id="A0A2V3UGU1"/>
<protein>
    <recommendedName>
        <fullName evidence="1">chorismate mutase</fullName>
        <ecNumber evidence="1">5.4.99.5</ecNumber>
    </recommendedName>
</protein>
<evidence type="ECO:0000313" key="3">
    <source>
        <dbReference type="EMBL" id="PXW64582.1"/>
    </source>
</evidence>
<dbReference type="GO" id="GO:0004106">
    <property type="term" value="F:chorismate mutase activity"/>
    <property type="evidence" value="ECO:0007669"/>
    <property type="project" value="UniProtKB-EC"/>
</dbReference>
<organism evidence="3 4">
    <name type="scientific">Chelatococcus asaccharovorans</name>
    <dbReference type="NCBI Taxonomy" id="28210"/>
    <lineage>
        <taxon>Bacteria</taxon>
        <taxon>Pseudomonadati</taxon>
        <taxon>Pseudomonadota</taxon>
        <taxon>Alphaproteobacteria</taxon>
        <taxon>Hyphomicrobiales</taxon>
        <taxon>Chelatococcaceae</taxon>
        <taxon>Chelatococcus</taxon>
    </lineage>
</organism>
<dbReference type="Gene3D" id="1.20.59.10">
    <property type="entry name" value="Chorismate mutase"/>
    <property type="match status" value="1"/>
</dbReference>
<dbReference type="NCBIfam" id="NF004698">
    <property type="entry name" value="PRK06034.1-4"/>
    <property type="match status" value="1"/>
</dbReference>
<dbReference type="SUPFAM" id="SSF48600">
    <property type="entry name" value="Chorismate mutase II"/>
    <property type="match status" value="1"/>
</dbReference>
<dbReference type="InterPro" id="IPR036979">
    <property type="entry name" value="CM_dom_sf"/>
</dbReference>
<reference evidence="3 4" key="1">
    <citation type="submission" date="2018-05" db="EMBL/GenBank/DDBJ databases">
        <title>Genomic Encyclopedia of Type Strains, Phase IV (KMG-IV): sequencing the most valuable type-strain genomes for metagenomic binning, comparative biology and taxonomic classification.</title>
        <authorList>
            <person name="Goeker M."/>
        </authorList>
    </citation>
    <scope>NUCLEOTIDE SEQUENCE [LARGE SCALE GENOMIC DNA]</scope>
    <source>
        <strain evidence="3 4">DSM 6462</strain>
    </source>
</reference>
<proteinExistence type="predicted"/>
<dbReference type="Pfam" id="PF01817">
    <property type="entry name" value="CM_2"/>
    <property type="match status" value="1"/>
</dbReference>
<dbReference type="GO" id="GO:0046417">
    <property type="term" value="P:chorismate metabolic process"/>
    <property type="evidence" value="ECO:0007669"/>
    <property type="project" value="InterPro"/>
</dbReference>
<evidence type="ECO:0000256" key="1">
    <source>
        <dbReference type="ARBA" id="ARBA00012404"/>
    </source>
</evidence>
<dbReference type="PROSITE" id="PS51168">
    <property type="entry name" value="CHORISMATE_MUT_2"/>
    <property type="match status" value="1"/>
</dbReference>
<evidence type="ECO:0000259" key="2">
    <source>
        <dbReference type="PROSITE" id="PS51168"/>
    </source>
</evidence>
<accession>A0A2V3UGU1</accession>
<evidence type="ECO:0000313" key="4">
    <source>
        <dbReference type="Proteomes" id="UP000248021"/>
    </source>
</evidence>
<dbReference type="EC" id="5.4.99.5" evidence="1"/>
<dbReference type="InterPro" id="IPR036263">
    <property type="entry name" value="Chorismate_II_sf"/>
</dbReference>
<dbReference type="InterPro" id="IPR002701">
    <property type="entry name" value="CM_II_prokaryot"/>
</dbReference>
<keyword evidence="4" id="KW-1185">Reference proteome</keyword>
<comment type="caution">
    <text evidence="3">The sequence shown here is derived from an EMBL/GenBank/DDBJ whole genome shotgun (WGS) entry which is preliminary data.</text>
</comment>
<feature type="domain" description="Chorismate mutase" evidence="2">
    <location>
        <begin position="17"/>
        <end position="108"/>
    </location>
</feature>
<name>A0A2V3UGU1_9HYPH</name>
<dbReference type="RefSeq" id="WP_110372646.1">
    <property type="nucleotide sequence ID" value="NZ_JAHBRY010000001.1"/>
</dbReference>